<feature type="compositionally biased region" description="Basic residues" evidence="5">
    <location>
        <begin position="81"/>
        <end position="90"/>
    </location>
</feature>
<feature type="compositionally biased region" description="Low complexity" evidence="5">
    <location>
        <begin position="198"/>
        <end position="213"/>
    </location>
</feature>
<feature type="region of interest" description="Disordered" evidence="5">
    <location>
        <begin position="256"/>
        <end position="330"/>
    </location>
</feature>
<feature type="compositionally biased region" description="Acidic residues" evidence="5">
    <location>
        <begin position="680"/>
        <end position="690"/>
    </location>
</feature>
<proteinExistence type="predicted"/>
<feature type="region of interest" description="Disordered" evidence="5">
    <location>
        <begin position="794"/>
        <end position="900"/>
    </location>
</feature>
<dbReference type="PANTHER" id="PTHR23176:SF0">
    <property type="entry name" value="RHO GTPASE ACTIVATING PROTEIN AT 19D, ISOFORM D"/>
    <property type="match status" value="1"/>
</dbReference>
<dbReference type="InterPro" id="IPR050729">
    <property type="entry name" value="Rho-GAP"/>
</dbReference>
<evidence type="ECO:0000256" key="4">
    <source>
        <dbReference type="ARBA" id="ARBA00037092"/>
    </source>
</evidence>
<evidence type="ECO:0000256" key="2">
    <source>
        <dbReference type="ARBA" id="ARBA00022468"/>
    </source>
</evidence>
<accession>F4PN41</accession>
<evidence type="ECO:0000256" key="5">
    <source>
        <dbReference type="SAM" id="MobiDB-lite"/>
    </source>
</evidence>
<comment type="function">
    <text evidence="4">Rho GTPase-activating protein involved in the signal transduction pathway.</text>
</comment>
<feature type="compositionally biased region" description="Polar residues" evidence="5">
    <location>
        <begin position="602"/>
        <end position="618"/>
    </location>
</feature>
<dbReference type="InterPro" id="IPR008936">
    <property type="entry name" value="Rho_GTPase_activation_prot"/>
</dbReference>
<dbReference type="SUPFAM" id="SSF48350">
    <property type="entry name" value="GTPase activation domain, GAP"/>
    <property type="match status" value="1"/>
</dbReference>
<dbReference type="EMBL" id="GL883008">
    <property type="protein sequence ID" value="EGG23731.1"/>
    <property type="molecule type" value="Genomic_DNA"/>
</dbReference>
<evidence type="ECO:0000313" key="8">
    <source>
        <dbReference type="Proteomes" id="UP000007797"/>
    </source>
</evidence>
<dbReference type="CDD" id="cd00159">
    <property type="entry name" value="RhoGAP"/>
    <property type="match status" value="1"/>
</dbReference>
<reference evidence="8" key="1">
    <citation type="journal article" date="2011" name="Genome Res.">
        <title>Phylogeny-wide analysis of social amoeba genomes highlights ancient origins for complex intercellular communication.</title>
        <authorList>
            <person name="Heidel A.J."/>
            <person name="Lawal H.M."/>
            <person name="Felder M."/>
            <person name="Schilde C."/>
            <person name="Helps N.R."/>
            <person name="Tunggal B."/>
            <person name="Rivero F."/>
            <person name="John U."/>
            <person name="Schleicher M."/>
            <person name="Eichinger L."/>
            <person name="Platzer M."/>
            <person name="Noegel A.A."/>
            <person name="Schaap P."/>
            <person name="Gloeckner G."/>
        </authorList>
    </citation>
    <scope>NUCLEOTIDE SEQUENCE [LARGE SCALE GENOMIC DNA]</scope>
    <source>
        <strain evidence="8">SH3</strain>
    </source>
</reference>
<feature type="compositionally biased region" description="Low complexity" evidence="5">
    <location>
        <begin position="40"/>
        <end position="74"/>
    </location>
</feature>
<dbReference type="GO" id="GO:0005737">
    <property type="term" value="C:cytoplasm"/>
    <property type="evidence" value="ECO:0007669"/>
    <property type="project" value="UniProtKB-SubCell"/>
</dbReference>
<feature type="compositionally biased region" description="Polar residues" evidence="5">
    <location>
        <begin position="550"/>
        <end position="559"/>
    </location>
</feature>
<feature type="compositionally biased region" description="Basic residues" evidence="5">
    <location>
        <begin position="214"/>
        <end position="227"/>
    </location>
</feature>
<evidence type="ECO:0000313" key="7">
    <source>
        <dbReference type="EMBL" id="EGG23731.1"/>
    </source>
</evidence>
<keyword evidence="8" id="KW-1185">Reference proteome</keyword>
<feature type="compositionally biased region" description="Low complexity" evidence="5">
    <location>
        <begin position="306"/>
        <end position="315"/>
    </location>
</feature>
<feature type="compositionally biased region" description="Polar residues" evidence="5">
    <location>
        <begin position="823"/>
        <end position="852"/>
    </location>
</feature>
<feature type="compositionally biased region" description="Basic and acidic residues" evidence="5">
    <location>
        <begin position="1"/>
        <end position="18"/>
    </location>
</feature>
<evidence type="ECO:0000259" key="6">
    <source>
        <dbReference type="PROSITE" id="PS50238"/>
    </source>
</evidence>
<feature type="compositionally biased region" description="Low complexity" evidence="5">
    <location>
        <begin position="859"/>
        <end position="876"/>
    </location>
</feature>
<dbReference type="GO" id="GO:0005096">
    <property type="term" value="F:GTPase activator activity"/>
    <property type="evidence" value="ECO:0007669"/>
    <property type="project" value="UniProtKB-KW"/>
</dbReference>
<feature type="domain" description="Rho-GAP" evidence="6">
    <location>
        <begin position="324"/>
        <end position="506"/>
    </location>
</feature>
<dbReference type="OrthoDB" id="9994905at2759"/>
<feature type="region of interest" description="Disordered" evidence="5">
    <location>
        <begin position="669"/>
        <end position="726"/>
    </location>
</feature>
<dbReference type="InterPro" id="IPR000198">
    <property type="entry name" value="RhoGAP_dom"/>
</dbReference>
<feature type="compositionally biased region" description="Low complexity" evidence="5">
    <location>
        <begin position="517"/>
        <end position="528"/>
    </location>
</feature>
<organism evidence="7 8">
    <name type="scientific">Cavenderia fasciculata</name>
    <name type="common">Slime mold</name>
    <name type="synonym">Dictyostelium fasciculatum</name>
    <dbReference type="NCBI Taxonomy" id="261658"/>
    <lineage>
        <taxon>Eukaryota</taxon>
        <taxon>Amoebozoa</taxon>
        <taxon>Evosea</taxon>
        <taxon>Eumycetozoa</taxon>
        <taxon>Dictyostelia</taxon>
        <taxon>Acytosteliales</taxon>
        <taxon>Cavenderiaceae</taxon>
        <taxon>Cavenderia</taxon>
    </lineage>
</organism>
<feature type="region of interest" description="Disordered" evidence="5">
    <location>
        <begin position="516"/>
        <end position="620"/>
    </location>
</feature>
<name>F4PN41_CACFS</name>
<dbReference type="SMART" id="SM00324">
    <property type="entry name" value="RhoGAP"/>
    <property type="match status" value="1"/>
</dbReference>
<dbReference type="KEGG" id="dfa:DFA_05865"/>
<dbReference type="GeneID" id="14875203"/>
<feature type="compositionally biased region" description="Low complexity" evidence="5">
    <location>
        <begin position="794"/>
        <end position="807"/>
    </location>
</feature>
<dbReference type="PANTHER" id="PTHR23176">
    <property type="entry name" value="RHO/RAC/CDC GTPASE-ACTIVATING PROTEIN"/>
    <property type="match status" value="1"/>
</dbReference>
<feature type="compositionally biased region" description="Polar residues" evidence="5">
    <location>
        <begin position="92"/>
        <end position="108"/>
    </location>
</feature>
<dbReference type="OMA" id="ITEMQIN"/>
<feature type="compositionally biased region" description="Low complexity" evidence="5">
    <location>
        <begin position="109"/>
        <end position="125"/>
    </location>
</feature>
<dbReference type="RefSeq" id="XP_004361582.1">
    <property type="nucleotide sequence ID" value="XM_004361525.1"/>
</dbReference>
<feature type="region of interest" description="Disordered" evidence="5">
    <location>
        <begin position="1"/>
        <end position="236"/>
    </location>
</feature>
<dbReference type="Proteomes" id="UP000007797">
    <property type="component" value="Unassembled WGS sequence"/>
</dbReference>
<evidence type="ECO:0000256" key="1">
    <source>
        <dbReference type="ARBA" id="ARBA00004496"/>
    </source>
</evidence>
<dbReference type="STRING" id="1054147.F4PN41"/>
<dbReference type="AlphaFoldDB" id="F4PN41"/>
<dbReference type="Gene3D" id="1.10.555.10">
    <property type="entry name" value="Rho GTPase activation protein"/>
    <property type="match status" value="1"/>
</dbReference>
<feature type="compositionally biased region" description="Low complexity" evidence="5">
    <location>
        <begin position="691"/>
        <end position="721"/>
    </location>
</feature>
<protein>
    <submittedName>
        <fullName evidence="7">RhoGAP domain-containing protein</fullName>
    </submittedName>
</protein>
<gene>
    <name evidence="7" type="primary">gacF</name>
    <name evidence="7" type="ORF">DFA_05865</name>
</gene>
<dbReference type="PROSITE" id="PS50238">
    <property type="entry name" value="RHOGAP"/>
    <property type="match status" value="1"/>
</dbReference>
<dbReference type="Pfam" id="PF00620">
    <property type="entry name" value="RhoGAP"/>
    <property type="match status" value="1"/>
</dbReference>
<keyword evidence="3" id="KW-0963">Cytoplasm</keyword>
<keyword evidence="2" id="KW-0343">GTPase activation</keyword>
<dbReference type="GO" id="GO:0007165">
    <property type="term" value="P:signal transduction"/>
    <property type="evidence" value="ECO:0007669"/>
    <property type="project" value="InterPro"/>
</dbReference>
<feature type="compositionally biased region" description="Low complexity" evidence="5">
    <location>
        <begin position="265"/>
        <end position="294"/>
    </location>
</feature>
<feature type="compositionally biased region" description="Low complexity" evidence="5">
    <location>
        <begin position="139"/>
        <end position="188"/>
    </location>
</feature>
<feature type="compositionally biased region" description="Basic and acidic residues" evidence="5">
    <location>
        <begin position="888"/>
        <end position="900"/>
    </location>
</feature>
<evidence type="ECO:0000256" key="3">
    <source>
        <dbReference type="ARBA" id="ARBA00022490"/>
    </source>
</evidence>
<sequence>MAQRESRSHKLYKSDPPKSRRKKKARKGLSVCNFVGCSQSSNIDTGTSTNTTPISSPVSSSKSNNQQQGNSSSSKDTKSSSSKKKFHLFHIHSNSSPNLKVYLNNSKDSTTSTGSSPSNSATGSPRVAAVSSNSADAGTTTTPSSSLSMSGQSQVLTSSSSSVDNNSGASSLSMSSGSLPATSSTTTPPSSPRGDFDAAAAAASGLSPGSPQPKQKKKLLAGLRRNKGGSNTNSKLRKEIADLSLKSGLQQQYSNLPFNSTEADNNNNPLSNSQSSPTLGGSSSSVTTTPSSSSKSKKKSKERVNNNHSNSNGRNSQRKSRFIEPINNSTEDYTDIPRTIKLSVEFLFEKATRVPGLFRESANALELQRLKAEMESDKDINLSDYTEAHNVGGLLKLYLRERPQPLFPYELHKKIIDLYESNETKIINEEFCISVRELMMRELSKGQFLILRYLFELLHAVHLNAEHNNMHSYNLAVCIAPSLIHSFDCSCIDVVNRLVEDYEFVFGIEVPVFAPASPRTPSPSTSPSLRRKSRVLSSSPNGSPKLPSRRGSTYSNGSRKSLHEENDGDINQGGGEVSSPTSPHLESIVVPMDDEPIHLSLPKSSPKQPRTSSQQSPIQPRAVKQLIADDEDNSGFSANSEEEEELLISTTKRSSMALKRLSIMSRDIQYSDDSSTNTNEEVDEFEDDNEINSSSSNNNSNGNGTNNLTSSNSSIESYNSKNKVEEEKRKFNVKDMVSNINVTHPNSASILPTYKQPIVRNNSKLGTSHSFSSSSSTKQNFSVPYNNINYNSYNNSSTVSNTGNNSGYRKKVSPIIQRRPVLSASSRSVTSPSLHFNKAPSMTSFSKYSSPKPSGGHGTTTSSSSSTTSHGHVVSSNHDSVANLKSIWEGKDKEKEKSKK</sequence>
<comment type="subcellular location">
    <subcellularLocation>
        <location evidence="1">Cytoplasm</location>
    </subcellularLocation>
</comment>